<dbReference type="EMBL" id="DRTU01000197">
    <property type="protein sequence ID" value="HHI00763.1"/>
    <property type="molecule type" value="Genomic_DNA"/>
</dbReference>
<reference evidence="2" key="1">
    <citation type="journal article" date="2020" name="mSystems">
        <title>Genome- and Community-Level Interaction Insights into Carbon Utilization and Element Cycling Functions of Hydrothermarchaeota in Hydrothermal Sediment.</title>
        <authorList>
            <person name="Zhou Z."/>
            <person name="Liu Y."/>
            <person name="Xu W."/>
            <person name="Pan J."/>
            <person name="Luo Z.H."/>
            <person name="Li M."/>
        </authorList>
    </citation>
    <scope>NUCLEOTIDE SEQUENCE [LARGE SCALE GENOMIC DNA]</scope>
    <source>
        <strain evidence="2">HyVt-93</strain>
    </source>
</reference>
<feature type="transmembrane region" description="Helical" evidence="1">
    <location>
        <begin position="112"/>
        <end position="132"/>
    </location>
</feature>
<feature type="transmembrane region" description="Helical" evidence="1">
    <location>
        <begin position="144"/>
        <end position="163"/>
    </location>
</feature>
<feature type="transmembrane region" description="Helical" evidence="1">
    <location>
        <begin position="88"/>
        <end position="106"/>
    </location>
</feature>
<accession>A0A7C5NSU2</accession>
<comment type="caution">
    <text evidence="2">The sequence shown here is derived from an EMBL/GenBank/DDBJ whole genome shotgun (WGS) entry which is preliminary data.</text>
</comment>
<protein>
    <recommendedName>
        <fullName evidence="3">Phosphatidate cytidylyltransferase</fullName>
    </recommendedName>
</protein>
<name>A0A7C5NSU2_THELI</name>
<keyword evidence="1" id="KW-0812">Transmembrane</keyword>
<evidence type="ECO:0008006" key="3">
    <source>
        <dbReference type="Google" id="ProtNLM"/>
    </source>
</evidence>
<organism evidence="2">
    <name type="scientific">Thermococcus litoralis</name>
    <dbReference type="NCBI Taxonomy" id="2265"/>
    <lineage>
        <taxon>Archaea</taxon>
        <taxon>Methanobacteriati</taxon>
        <taxon>Methanobacteriota</taxon>
        <taxon>Thermococci</taxon>
        <taxon>Thermococcales</taxon>
        <taxon>Thermococcaceae</taxon>
        <taxon>Thermococcus</taxon>
    </lineage>
</organism>
<evidence type="ECO:0000313" key="2">
    <source>
        <dbReference type="EMBL" id="HHI00763.1"/>
    </source>
</evidence>
<dbReference type="AlphaFoldDB" id="A0A7C5NSU2"/>
<keyword evidence="1" id="KW-1133">Transmembrane helix</keyword>
<feature type="transmembrane region" description="Helical" evidence="1">
    <location>
        <begin position="6"/>
        <end position="25"/>
    </location>
</feature>
<keyword evidence="1" id="KW-0472">Membrane</keyword>
<dbReference type="Proteomes" id="UP000886217">
    <property type="component" value="Unassembled WGS sequence"/>
</dbReference>
<evidence type="ECO:0000256" key="1">
    <source>
        <dbReference type="SAM" id="Phobius"/>
    </source>
</evidence>
<gene>
    <name evidence="2" type="ORF">ENL40_04735</name>
</gene>
<sequence>MFPTWLPYAGIAAGIIIIAIGFTKMLGEEYAWVNRKIIHFSITPAIILYYTEKIPREVFAPAAFAFALAQLIPHLKREELPWYQINRNYGEVFFALSASFVVAFLPKEYATAVLLVMAISDGITGILRFYYFRKNGYNVKLKKHWSGSLGYFLTAFLIAFSVLPEKSFAIKLIWSGILTLAEYQKFLDDNLAVPLVAAFLYPVV</sequence>
<proteinExistence type="predicted"/>